<organism evidence="2 3">
    <name type="scientific">Thelonectria olida</name>
    <dbReference type="NCBI Taxonomy" id="1576542"/>
    <lineage>
        <taxon>Eukaryota</taxon>
        <taxon>Fungi</taxon>
        <taxon>Dikarya</taxon>
        <taxon>Ascomycota</taxon>
        <taxon>Pezizomycotina</taxon>
        <taxon>Sordariomycetes</taxon>
        <taxon>Hypocreomycetidae</taxon>
        <taxon>Hypocreales</taxon>
        <taxon>Nectriaceae</taxon>
        <taxon>Thelonectria</taxon>
    </lineage>
</organism>
<proteinExistence type="predicted"/>
<sequence length="78" mass="8857">MCPAGGVICDIIPATLSLRWATMQLWTLIQTLAISSLASPWFVSVMGTFRPFQTLRLSRFDRQSVQHISTQAKERDFQ</sequence>
<accession>A0A9P8W0U5</accession>
<gene>
    <name evidence="2" type="ORF">B0T10DRAFT_88481</name>
</gene>
<dbReference type="AlphaFoldDB" id="A0A9P8W0U5"/>
<keyword evidence="1" id="KW-0472">Membrane</keyword>
<keyword evidence="1" id="KW-0812">Transmembrane</keyword>
<comment type="caution">
    <text evidence="2">The sequence shown here is derived from an EMBL/GenBank/DDBJ whole genome shotgun (WGS) entry which is preliminary data.</text>
</comment>
<evidence type="ECO:0000256" key="1">
    <source>
        <dbReference type="SAM" id="Phobius"/>
    </source>
</evidence>
<evidence type="ECO:0000313" key="2">
    <source>
        <dbReference type="EMBL" id="KAH6885921.1"/>
    </source>
</evidence>
<protein>
    <submittedName>
        <fullName evidence="2">Uncharacterized protein</fullName>
    </submittedName>
</protein>
<name>A0A9P8W0U5_9HYPO</name>
<dbReference type="Proteomes" id="UP000777438">
    <property type="component" value="Unassembled WGS sequence"/>
</dbReference>
<dbReference type="EMBL" id="JAGPYM010000017">
    <property type="protein sequence ID" value="KAH6885921.1"/>
    <property type="molecule type" value="Genomic_DNA"/>
</dbReference>
<keyword evidence="1" id="KW-1133">Transmembrane helix</keyword>
<reference evidence="2 3" key="1">
    <citation type="journal article" date="2021" name="Nat. Commun.">
        <title>Genetic determinants of endophytism in the Arabidopsis root mycobiome.</title>
        <authorList>
            <person name="Mesny F."/>
            <person name="Miyauchi S."/>
            <person name="Thiergart T."/>
            <person name="Pickel B."/>
            <person name="Atanasova L."/>
            <person name="Karlsson M."/>
            <person name="Huettel B."/>
            <person name="Barry K.W."/>
            <person name="Haridas S."/>
            <person name="Chen C."/>
            <person name="Bauer D."/>
            <person name="Andreopoulos W."/>
            <person name="Pangilinan J."/>
            <person name="LaButti K."/>
            <person name="Riley R."/>
            <person name="Lipzen A."/>
            <person name="Clum A."/>
            <person name="Drula E."/>
            <person name="Henrissat B."/>
            <person name="Kohler A."/>
            <person name="Grigoriev I.V."/>
            <person name="Martin F.M."/>
            <person name="Hacquard S."/>
        </authorList>
    </citation>
    <scope>NUCLEOTIDE SEQUENCE [LARGE SCALE GENOMIC DNA]</scope>
    <source>
        <strain evidence="2 3">MPI-CAGE-CH-0241</strain>
    </source>
</reference>
<evidence type="ECO:0000313" key="3">
    <source>
        <dbReference type="Proteomes" id="UP000777438"/>
    </source>
</evidence>
<feature type="transmembrane region" description="Helical" evidence="1">
    <location>
        <begin position="25"/>
        <end position="49"/>
    </location>
</feature>
<keyword evidence="3" id="KW-1185">Reference proteome</keyword>